<dbReference type="AlphaFoldDB" id="A0A0A9BCR8"/>
<proteinExistence type="predicted"/>
<name>A0A0A9BCR8_ARUDO</name>
<evidence type="ECO:0000313" key="1">
    <source>
        <dbReference type="EMBL" id="JAD59968.1"/>
    </source>
</evidence>
<accession>A0A0A9BCR8</accession>
<protein>
    <submittedName>
        <fullName evidence="1">Uncharacterized protein</fullName>
    </submittedName>
</protein>
<reference evidence="1" key="2">
    <citation type="journal article" date="2015" name="Data Brief">
        <title>Shoot transcriptome of the giant reed, Arundo donax.</title>
        <authorList>
            <person name="Barrero R.A."/>
            <person name="Guerrero F.D."/>
            <person name="Moolhuijzen P."/>
            <person name="Goolsby J.A."/>
            <person name="Tidwell J."/>
            <person name="Bellgard S.E."/>
            <person name="Bellgard M.I."/>
        </authorList>
    </citation>
    <scope>NUCLEOTIDE SEQUENCE</scope>
    <source>
        <tissue evidence="1">Shoot tissue taken approximately 20 cm above the soil surface</tissue>
    </source>
</reference>
<reference evidence="1" key="1">
    <citation type="submission" date="2014-09" db="EMBL/GenBank/DDBJ databases">
        <authorList>
            <person name="Magalhaes I.L.F."/>
            <person name="Oliveira U."/>
            <person name="Santos F.R."/>
            <person name="Vidigal T.H.D.A."/>
            <person name="Brescovit A.D."/>
            <person name="Santos A.J."/>
        </authorList>
    </citation>
    <scope>NUCLEOTIDE SEQUENCE</scope>
    <source>
        <tissue evidence="1">Shoot tissue taken approximately 20 cm above the soil surface</tissue>
    </source>
</reference>
<dbReference type="EMBL" id="GBRH01237927">
    <property type="protein sequence ID" value="JAD59968.1"/>
    <property type="molecule type" value="Transcribed_RNA"/>
</dbReference>
<organism evidence="1">
    <name type="scientific">Arundo donax</name>
    <name type="common">Giant reed</name>
    <name type="synonym">Donax arundinaceus</name>
    <dbReference type="NCBI Taxonomy" id="35708"/>
    <lineage>
        <taxon>Eukaryota</taxon>
        <taxon>Viridiplantae</taxon>
        <taxon>Streptophyta</taxon>
        <taxon>Embryophyta</taxon>
        <taxon>Tracheophyta</taxon>
        <taxon>Spermatophyta</taxon>
        <taxon>Magnoliopsida</taxon>
        <taxon>Liliopsida</taxon>
        <taxon>Poales</taxon>
        <taxon>Poaceae</taxon>
        <taxon>PACMAD clade</taxon>
        <taxon>Arundinoideae</taxon>
        <taxon>Arundineae</taxon>
        <taxon>Arundo</taxon>
    </lineage>
</organism>
<sequence length="20" mass="2144">MMTPADASCHSDCCNLMILS</sequence>